<accession>A0A420WJQ7</accession>
<dbReference type="OrthoDB" id="7630992at2"/>
<evidence type="ECO:0000256" key="1">
    <source>
        <dbReference type="SAM" id="Phobius"/>
    </source>
</evidence>
<dbReference type="Proteomes" id="UP000282211">
    <property type="component" value="Unassembled WGS sequence"/>
</dbReference>
<comment type="caution">
    <text evidence="2">The sequence shown here is derived from an EMBL/GenBank/DDBJ whole genome shotgun (WGS) entry which is preliminary data.</text>
</comment>
<reference evidence="2 3" key="1">
    <citation type="submission" date="2018-10" db="EMBL/GenBank/DDBJ databases">
        <title>Genomic Encyclopedia of Type Strains, Phase IV (KMG-IV): sequencing the most valuable type-strain genomes for metagenomic binning, comparative biology and taxonomic classification.</title>
        <authorList>
            <person name="Goeker M."/>
        </authorList>
    </citation>
    <scope>NUCLEOTIDE SEQUENCE [LARGE SCALE GENOMIC DNA]</scope>
    <source>
        <strain evidence="2 3">DSM 22008</strain>
    </source>
</reference>
<gene>
    <name evidence="2" type="ORF">DES40_0563</name>
</gene>
<dbReference type="GO" id="GO:0008654">
    <property type="term" value="P:phospholipid biosynthetic process"/>
    <property type="evidence" value="ECO:0007669"/>
    <property type="project" value="InterPro"/>
</dbReference>
<organism evidence="2 3">
    <name type="scientific">Litorimonas taeanensis</name>
    <dbReference type="NCBI Taxonomy" id="568099"/>
    <lineage>
        <taxon>Bacteria</taxon>
        <taxon>Pseudomonadati</taxon>
        <taxon>Pseudomonadota</taxon>
        <taxon>Alphaproteobacteria</taxon>
        <taxon>Maricaulales</taxon>
        <taxon>Robiginitomaculaceae</taxon>
    </lineage>
</organism>
<dbReference type="InParanoid" id="A0A420WJQ7"/>
<dbReference type="RefSeq" id="WP_121099044.1">
    <property type="nucleotide sequence ID" value="NZ_RBII01000001.1"/>
</dbReference>
<dbReference type="EMBL" id="RBII01000001">
    <property type="protein sequence ID" value="RKQ71250.1"/>
    <property type="molecule type" value="Genomic_DNA"/>
</dbReference>
<feature type="transmembrane region" description="Helical" evidence="1">
    <location>
        <begin position="186"/>
        <end position="210"/>
    </location>
</feature>
<dbReference type="InterPro" id="IPR000462">
    <property type="entry name" value="CDP-OH_P_trans"/>
</dbReference>
<dbReference type="AlphaFoldDB" id="A0A420WJQ7"/>
<protein>
    <submittedName>
        <fullName evidence="2">Phosphatidylglycerophosphate synthase</fullName>
    </submittedName>
</protein>
<dbReference type="InterPro" id="IPR043130">
    <property type="entry name" value="CDP-OH_PTrfase_TM_dom"/>
</dbReference>
<dbReference type="GO" id="GO:0016780">
    <property type="term" value="F:phosphotransferase activity, for other substituted phosphate groups"/>
    <property type="evidence" value="ECO:0007669"/>
    <property type="project" value="InterPro"/>
</dbReference>
<feature type="transmembrane region" description="Helical" evidence="1">
    <location>
        <begin position="21"/>
        <end position="39"/>
    </location>
</feature>
<keyword evidence="1" id="KW-0472">Membrane</keyword>
<dbReference type="Gene3D" id="1.20.120.1760">
    <property type="match status" value="1"/>
</dbReference>
<feature type="transmembrane region" description="Helical" evidence="1">
    <location>
        <begin position="45"/>
        <end position="61"/>
    </location>
</feature>
<evidence type="ECO:0000313" key="3">
    <source>
        <dbReference type="Proteomes" id="UP000282211"/>
    </source>
</evidence>
<proteinExistence type="predicted"/>
<keyword evidence="1" id="KW-1133">Transmembrane helix</keyword>
<name>A0A420WJQ7_9PROT</name>
<evidence type="ECO:0000313" key="2">
    <source>
        <dbReference type="EMBL" id="RKQ71250.1"/>
    </source>
</evidence>
<keyword evidence="1" id="KW-0812">Transmembrane</keyword>
<feature type="transmembrane region" description="Helical" evidence="1">
    <location>
        <begin position="147"/>
        <end position="166"/>
    </location>
</feature>
<dbReference type="GO" id="GO:0016020">
    <property type="term" value="C:membrane"/>
    <property type="evidence" value="ECO:0007669"/>
    <property type="project" value="InterPro"/>
</dbReference>
<sequence>MPQEEMITPKQAGGAFADGLTLIRLLTTPVIMALIYFYWPETKMAVLISVLFIIAALTDIFDDYFGGSSRSVNRKFGWVDDAADTTLVVGTLIALLVVIYQEGILAWPFALPAGIIIIREIVIGLTRGFEISRLGWNDSKLGNAKSGLSMLAVCILVASPWLTQAIDKYRAGADNAMDVFNAASPWVWGTGQAVLWVAALLSVISAINILKTPRRVGVLSQGESE</sequence>
<feature type="transmembrane region" description="Helical" evidence="1">
    <location>
        <begin position="106"/>
        <end position="126"/>
    </location>
</feature>
<keyword evidence="3" id="KW-1185">Reference proteome</keyword>
<dbReference type="Pfam" id="PF01066">
    <property type="entry name" value="CDP-OH_P_transf"/>
    <property type="match status" value="1"/>
</dbReference>